<name>A0ABY5KCN3_9CELL</name>
<dbReference type="EMBL" id="CP101989">
    <property type="protein sequence ID" value="UUI66850.1"/>
    <property type="molecule type" value="Genomic_DNA"/>
</dbReference>
<dbReference type="Proteomes" id="UP001317322">
    <property type="component" value="Chromosome"/>
</dbReference>
<accession>A0ABY5KCN3</accession>
<dbReference type="SUPFAM" id="SSF53800">
    <property type="entry name" value="Chelatase"/>
    <property type="match status" value="1"/>
</dbReference>
<evidence type="ECO:0008006" key="4">
    <source>
        <dbReference type="Google" id="ProtNLM"/>
    </source>
</evidence>
<reference evidence="2 3" key="1">
    <citation type="submission" date="2022-07" db="EMBL/GenBank/DDBJ databases">
        <title>Novel species in genus cellulomonas.</title>
        <authorList>
            <person name="Ye L."/>
        </authorList>
    </citation>
    <scope>NUCLEOTIDE SEQUENCE [LARGE SCALE GENOMIC DNA]</scope>
    <source>
        <strain evidence="3">zg-Y908</strain>
    </source>
</reference>
<feature type="compositionally biased region" description="Low complexity" evidence="1">
    <location>
        <begin position="283"/>
        <end position="295"/>
    </location>
</feature>
<proteinExistence type="predicted"/>
<feature type="region of interest" description="Disordered" evidence="1">
    <location>
        <begin position="232"/>
        <end position="295"/>
    </location>
</feature>
<organism evidence="2 3">
    <name type="scientific">Cellulomonas wangsupingiae</name>
    <dbReference type="NCBI Taxonomy" id="2968085"/>
    <lineage>
        <taxon>Bacteria</taxon>
        <taxon>Bacillati</taxon>
        <taxon>Actinomycetota</taxon>
        <taxon>Actinomycetes</taxon>
        <taxon>Micrococcales</taxon>
        <taxon>Cellulomonadaceae</taxon>
        <taxon>Cellulomonas</taxon>
    </lineage>
</organism>
<gene>
    <name evidence="2" type="ORF">NP075_09160</name>
</gene>
<keyword evidence="3" id="KW-1185">Reference proteome</keyword>
<dbReference type="RefSeq" id="WP_227562898.1">
    <property type="nucleotide sequence ID" value="NZ_CP101989.1"/>
</dbReference>
<evidence type="ECO:0000313" key="2">
    <source>
        <dbReference type="EMBL" id="UUI66850.1"/>
    </source>
</evidence>
<feature type="compositionally biased region" description="Basic and acidic residues" evidence="1">
    <location>
        <begin position="232"/>
        <end position="242"/>
    </location>
</feature>
<evidence type="ECO:0000256" key="1">
    <source>
        <dbReference type="SAM" id="MobiDB-lite"/>
    </source>
</evidence>
<evidence type="ECO:0000313" key="3">
    <source>
        <dbReference type="Proteomes" id="UP001317322"/>
    </source>
</evidence>
<protein>
    <recommendedName>
        <fullName evidence="4">Cobalamin biosynthesis protein CbiX</fullName>
    </recommendedName>
</protein>
<sequence>MAGSHVRPVLVGGHESARGADLERLLDALPGAAVCTPGRSLQDVVRARLAGGPEPVAVLPMTWGRDPVMVADTARTLRWLATGSGRGRIALCTPFGTVDHLVALLRAAATRTATHVPGAGLVVAAPKADPFDDAELHRIAHLVRTFGSGLEIGVACVGTDADLERAVHRVRVLGAQDVVVVPAGFAATAPDADALDGASFFGPLLSDPALLRIVRERLADAAHELAHGHDGIEDGLAADHGHGYAHSHALGEHEHPHTHGHTHPHPHDLPHAHQPGAGDDVTAAPPLGAPAPARG</sequence>